<evidence type="ECO:0000313" key="2">
    <source>
        <dbReference type="EMBL" id="TDL22555.1"/>
    </source>
</evidence>
<feature type="chain" id="PRO_5021191854" evidence="1">
    <location>
        <begin position="20"/>
        <end position="177"/>
    </location>
</feature>
<proteinExistence type="predicted"/>
<accession>A0A4Y7Q579</accession>
<dbReference type="STRING" id="50990.A0A4Y7Q579"/>
<dbReference type="AlphaFoldDB" id="A0A4Y7Q579"/>
<name>A0A4Y7Q579_9AGAM</name>
<dbReference type="VEuPathDB" id="FungiDB:BD410DRAFT_803347"/>
<reference evidence="2 3" key="1">
    <citation type="submission" date="2018-06" db="EMBL/GenBank/DDBJ databases">
        <title>A transcriptomic atlas of mushroom development highlights an independent origin of complex multicellularity.</title>
        <authorList>
            <consortium name="DOE Joint Genome Institute"/>
            <person name="Krizsan K."/>
            <person name="Almasi E."/>
            <person name="Merenyi Z."/>
            <person name="Sahu N."/>
            <person name="Viragh M."/>
            <person name="Koszo T."/>
            <person name="Mondo S."/>
            <person name="Kiss B."/>
            <person name="Balint B."/>
            <person name="Kues U."/>
            <person name="Barry K."/>
            <person name="Hegedus J.C."/>
            <person name="Henrissat B."/>
            <person name="Johnson J."/>
            <person name="Lipzen A."/>
            <person name="Ohm R."/>
            <person name="Nagy I."/>
            <person name="Pangilinan J."/>
            <person name="Yan J."/>
            <person name="Xiong Y."/>
            <person name="Grigoriev I.V."/>
            <person name="Hibbett D.S."/>
            <person name="Nagy L.G."/>
        </authorList>
    </citation>
    <scope>NUCLEOTIDE SEQUENCE [LARGE SCALE GENOMIC DNA]</scope>
    <source>
        <strain evidence="2 3">SZMC22713</strain>
    </source>
</reference>
<protein>
    <submittedName>
        <fullName evidence="2">Uncharacterized protein</fullName>
    </submittedName>
</protein>
<feature type="signal peptide" evidence="1">
    <location>
        <begin position="1"/>
        <end position="19"/>
    </location>
</feature>
<dbReference type="PANTHER" id="PTHR35043:SF7">
    <property type="entry name" value="TRANSCRIPTION FACTOR DOMAIN-CONTAINING PROTEIN"/>
    <property type="match status" value="1"/>
</dbReference>
<keyword evidence="3" id="KW-1185">Reference proteome</keyword>
<evidence type="ECO:0000313" key="3">
    <source>
        <dbReference type="Proteomes" id="UP000294933"/>
    </source>
</evidence>
<dbReference type="Proteomes" id="UP000294933">
    <property type="component" value="Unassembled WGS sequence"/>
</dbReference>
<keyword evidence="1" id="KW-0732">Signal</keyword>
<dbReference type="EMBL" id="ML170174">
    <property type="protein sequence ID" value="TDL22555.1"/>
    <property type="molecule type" value="Genomic_DNA"/>
</dbReference>
<dbReference type="PANTHER" id="PTHR35043">
    <property type="entry name" value="TRANSCRIPTION FACTOR DOMAIN-CONTAINING PROTEIN"/>
    <property type="match status" value="1"/>
</dbReference>
<evidence type="ECO:0000256" key="1">
    <source>
        <dbReference type="SAM" id="SignalP"/>
    </source>
</evidence>
<sequence length="177" mass="19552">MSVALALFYFSRVFECVEALPLDIGRRVVQSCDASNDSRTTSDIIWSCLVTIFSCTWVAFHPNIPAPYESSFGIGLRRLDCTGARDYVRNAAVVGSAETREETSRCEKGWTQIHGFFALMGGFMLIDGKNVATALDPNQLEVLERQGNIVFPEITTKEIEDKSKGDALSKGFVVIQT</sequence>
<dbReference type="OrthoDB" id="9451547at2759"/>
<gene>
    <name evidence="2" type="ORF">BD410DRAFT_803347</name>
</gene>
<organism evidence="2 3">
    <name type="scientific">Rickenella mellea</name>
    <dbReference type="NCBI Taxonomy" id="50990"/>
    <lineage>
        <taxon>Eukaryota</taxon>
        <taxon>Fungi</taxon>
        <taxon>Dikarya</taxon>
        <taxon>Basidiomycota</taxon>
        <taxon>Agaricomycotina</taxon>
        <taxon>Agaricomycetes</taxon>
        <taxon>Hymenochaetales</taxon>
        <taxon>Rickenellaceae</taxon>
        <taxon>Rickenella</taxon>
    </lineage>
</organism>